<dbReference type="InterPro" id="IPR042185">
    <property type="entry name" value="Serpin_sf_2"/>
</dbReference>
<keyword evidence="2" id="KW-0812">Transmembrane</keyword>
<dbReference type="OrthoDB" id="671595at2759"/>
<dbReference type="EMBL" id="VRMN01000006">
    <property type="protein sequence ID" value="KAA8493576.1"/>
    <property type="molecule type" value="Genomic_DNA"/>
</dbReference>
<dbReference type="SMART" id="SM00093">
    <property type="entry name" value="SERPIN"/>
    <property type="match status" value="1"/>
</dbReference>
<dbReference type="InterPro" id="IPR000215">
    <property type="entry name" value="Serpin_fam"/>
</dbReference>
<dbReference type="InterPro" id="IPR023796">
    <property type="entry name" value="Serpin_dom"/>
</dbReference>
<organism evidence="4 5">
    <name type="scientific">Porphyridium purpureum</name>
    <name type="common">Red alga</name>
    <name type="synonym">Porphyridium cruentum</name>
    <dbReference type="NCBI Taxonomy" id="35688"/>
    <lineage>
        <taxon>Eukaryota</taxon>
        <taxon>Rhodophyta</taxon>
        <taxon>Bangiophyceae</taxon>
        <taxon>Porphyridiales</taxon>
        <taxon>Porphyridiaceae</taxon>
        <taxon>Porphyridium</taxon>
    </lineage>
</organism>
<proteinExistence type="inferred from homology"/>
<evidence type="ECO:0000313" key="4">
    <source>
        <dbReference type="EMBL" id="KAA8493576.1"/>
    </source>
</evidence>
<dbReference type="Gene3D" id="3.30.497.10">
    <property type="entry name" value="Antithrombin, subunit I, domain 2"/>
    <property type="match status" value="1"/>
</dbReference>
<accession>A0A5J4YQM8</accession>
<dbReference type="InterPro" id="IPR042178">
    <property type="entry name" value="Serpin_sf_1"/>
</dbReference>
<dbReference type="InterPro" id="IPR036186">
    <property type="entry name" value="Serpin_sf"/>
</dbReference>
<name>A0A5J4YQM8_PORPP</name>
<dbReference type="GO" id="GO:0004867">
    <property type="term" value="F:serine-type endopeptidase inhibitor activity"/>
    <property type="evidence" value="ECO:0007669"/>
    <property type="project" value="InterPro"/>
</dbReference>
<comment type="similarity">
    <text evidence="1">Belongs to the serpin family.</text>
</comment>
<dbReference type="SUPFAM" id="SSF56574">
    <property type="entry name" value="Serpins"/>
    <property type="match status" value="1"/>
</dbReference>
<evidence type="ECO:0000313" key="5">
    <source>
        <dbReference type="Proteomes" id="UP000324585"/>
    </source>
</evidence>
<evidence type="ECO:0000259" key="3">
    <source>
        <dbReference type="SMART" id="SM00093"/>
    </source>
</evidence>
<dbReference type="GO" id="GO:0005615">
    <property type="term" value="C:extracellular space"/>
    <property type="evidence" value="ECO:0007669"/>
    <property type="project" value="InterPro"/>
</dbReference>
<dbReference type="PANTHER" id="PTHR11461:SF372">
    <property type="entry name" value="ACCESSORY GLAND PROTEIN ACP76A-RELATED"/>
    <property type="match status" value="1"/>
</dbReference>
<evidence type="ECO:0000256" key="1">
    <source>
        <dbReference type="RuleBase" id="RU000411"/>
    </source>
</evidence>
<gene>
    <name evidence="4" type="ORF">FVE85_4713</name>
</gene>
<reference evidence="5" key="1">
    <citation type="journal article" date="2019" name="Nat. Commun.">
        <title>Expansion of phycobilisome linker gene families in mesophilic red algae.</title>
        <authorList>
            <person name="Lee J."/>
            <person name="Kim D."/>
            <person name="Bhattacharya D."/>
            <person name="Yoon H.S."/>
        </authorList>
    </citation>
    <scope>NUCLEOTIDE SEQUENCE [LARGE SCALE GENOMIC DNA]</scope>
    <source>
        <strain evidence="5">CCMP 1328</strain>
    </source>
</reference>
<sequence length="536" mass="58010">MLICRGCRARAAIAPDHAPDGLSKRLAVLQACQPASTRRRSTLLSTRLSSRPRRAVQVTSSASNVLGVGAVPRMNMRRMNGNSGPALLRPAQPTARARATLASYVAVGFVIALGVTGWWRSGGSMGLFGFGSKQRQQVATAACTSPPRVALADSVWSTTRRLTPAVIETQKGENVVFSGFSAMSAFLPVLLGAESDTLEQLQDGFCVRSKTTATEGYPQLLAAIEESQQQNDSLTLRTANKMFAAGTIPLLPLFKVLTQNALAVVPDTLDVQQPAAEAARINGWVESATAGTIKQLVTSDMITPLTMLVLVNAVYFKGTWRHQFDEGNTKSRPFYSGPSAAPREVPMMHLQKRLALRHASEIHARTCELEYVGGRLSMLIVLPEKRFGLAEVIEALEAFDLPNWLESGAGASERAVNVDLQLPRWKTESTFDLKPLARSALNVRDVFDPVRADLTAMTGARDLYVTHAVQKAFVQVNEQGSEASAATAVVVGLRSAPRPIQPPEPFIVDEPFLFFILDRPSKLVLFSGHVSNPAEL</sequence>
<feature type="transmembrane region" description="Helical" evidence="2">
    <location>
        <begin position="99"/>
        <end position="119"/>
    </location>
</feature>
<keyword evidence="2" id="KW-0472">Membrane</keyword>
<protein>
    <submittedName>
        <fullName evidence="4">Serpin B8</fullName>
    </submittedName>
</protein>
<dbReference type="AlphaFoldDB" id="A0A5J4YQM8"/>
<dbReference type="OMA" id="IQNGFHV"/>
<keyword evidence="2" id="KW-1133">Transmembrane helix</keyword>
<dbReference type="CDD" id="cd00172">
    <property type="entry name" value="serpin"/>
    <property type="match status" value="1"/>
</dbReference>
<dbReference type="Proteomes" id="UP000324585">
    <property type="component" value="Unassembled WGS sequence"/>
</dbReference>
<evidence type="ECO:0000256" key="2">
    <source>
        <dbReference type="SAM" id="Phobius"/>
    </source>
</evidence>
<comment type="caution">
    <text evidence="4">The sequence shown here is derived from an EMBL/GenBank/DDBJ whole genome shotgun (WGS) entry which is preliminary data.</text>
</comment>
<keyword evidence="5" id="KW-1185">Reference proteome</keyword>
<dbReference type="PANTHER" id="PTHR11461">
    <property type="entry name" value="SERINE PROTEASE INHIBITOR, SERPIN"/>
    <property type="match status" value="1"/>
</dbReference>
<dbReference type="Pfam" id="PF00079">
    <property type="entry name" value="Serpin"/>
    <property type="match status" value="1"/>
</dbReference>
<feature type="domain" description="Serpin" evidence="3">
    <location>
        <begin position="160"/>
        <end position="533"/>
    </location>
</feature>
<dbReference type="Gene3D" id="2.30.39.10">
    <property type="entry name" value="Alpha-1-antitrypsin, domain 1"/>
    <property type="match status" value="1"/>
</dbReference>